<evidence type="ECO:0000256" key="1">
    <source>
        <dbReference type="SAM" id="SignalP"/>
    </source>
</evidence>
<accession>A0A4V1C700</accession>
<dbReference type="AlphaFoldDB" id="A0A4V1C700"/>
<dbReference type="Proteomes" id="UP000294847">
    <property type="component" value="Chromosome 4"/>
</dbReference>
<organism evidence="2 3">
    <name type="scientific">Pyricularia oryzae</name>
    <name type="common">Rice blast fungus</name>
    <name type="synonym">Magnaporthe oryzae</name>
    <dbReference type="NCBI Taxonomy" id="318829"/>
    <lineage>
        <taxon>Eukaryota</taxon>
        <taxon>Fungi</taxon>
        <taxon>Dikarya</taxon>
        <taxon>Ascomycota</taxon>
        <taxon>Pezizomycotina</taxon>
        <taxon>Sordariomycetes</taxon>
        <taxon>Sordariomycetidae</taxon>
        <taxon>Magnaporthales</taxon>
        <taxon>Pyriculariaceae</taxon>
        <taxon>Pyricularia</taxon>
    </lineage>
</organism>
<reference evidence="2 3" key="1">
    <citation type="journal article" date="2019" name="Mol. Biol. Evol.">
        <title>Blast fungal genomes show frequent chromosomal changes, gene gains and losses, and effector gene turnover.</title>
        <authorList>
            <person name="Gomez Luciano L.B."/>
            <person name="Jason Tsai I."/>
            <person name="Chuma I."/>
            <person name="Tosa Y."/>
            <person name="Chen Y.H."/>
            <person name="Li J.Y."/>
            <person name="Li M.Y."/>
            <person name="Jade Lu M.Y."/>
            <person name="Nakayashiki H."/>
            <person name="Li W.H."/>
        </authorList>
    </citation>
    <scope>NUCLEOTIDE SEQUENCE [LARGE SCALE GENOMIC DNA]</scope>
    <source>
        <strain evidence="2">MZ5-1-6</strain>
    </source>
</reference>
<evidence type="ECO:0000313" key="2">
    <source>
        <dbReference type="EMBL" id="QBZ61658.1"/>
    </source>
</evidence>
<gene>
    <name evidence="2" type="ORF">PoMZ_08612</name>
</gene>
<keyword evidence="1" id="KW-0732">Signal</keyword>
<feature type="chain" id="PRO_5020481002" evidence="1">
    <location>
        <begin position="16"/>
        <end position="95"/>
    </location>
</feature>
<evidence type="ECO:0000313" key="3">
    <source>
        <dbReference type="Proteomes" id="UP000294847"/>
    </source>
</evidence>
<dbReference type="EMBL" id="CP034207">
    <property type="protein sequence ID" value="QBZ61658.1"/>
    <property type="molecule type" value="Genomic_DNA"/>
</dbReference>
<protein>
    <submittedName>
        <fullName evidence="2">Uncharacterized protein</fullName>
    </submittedName>
</protein>
<proteinExistence type="predicted"/>
<feature type="signal peptide" evidence="1">
    <location>
        <begin position="1"/>
        <end position="15"/>
    </location>
</feature>
<name>A0A4V1C700_PYROR</name>
<sequence length="95" mass="10577">MWNLFLSRFSKAWMAVPVTNLDLCDEAFVSVISKMTRQDRIFKAGSNSGAVSHRQLRQLRTIPWVHDNGPSGLLHVRTAPWWSGPQLGSGEGRGG</sequence>